<dbReference type="GO" id="GO:0044205">
    <property type="term" value="P:'de novo' UMP biosynthetic process"/>
    <property type="evidence" value="ECO:0007669"/>
    <property type="project" value="UniProtKB-UniRule"/>
</dbReference>
<dbReference type="HAMAP" id="MF_01208">
    <property type="entry name" value="PyrE"/>
    <property type="match status" value="1"/>
</dbReference>
<reference evidence="9" key="1">
    <citation type="journal article" name="DNA Res.">
        <title>The physiological potential of anammox bacteria as revealed by their core genome structure.</title>
        <authorList>
            <person name="Okubo T."/>
            <person name="Toyoda A."/>
            <person name="Fukuhara K."/>
            <person name="Uchiyama I."/>
            <person name="Harigaya Y."/>
            <person name="Kuroiwa M."/>
            <person name="Suzuki T."/>
            <person name="Murakami Y."/>
            <person name="Suwa Y."/>
            <person name="Takami H."/>
        </authorList>
    </citation>
    <scope>NUCLEOTIDE SEQUENCE</scope>
    <source>
        <strain evidence="9">317325-2</strain>
    </source>
</reference>
<comment type="caution">
    <text evidence="7">Lacks conserved residue(s) required for the propagation of feature annotation.</text>
</comment>
<dbReference type="AlphaFoldDB" id="A0A809R4L5"/>
<dbReference type="GO" id="GO:0019856">
    <property type="term" value="P:pyrimidine nucleobase biosynthetic process"/>
    <property type="evidence" value="ECO:0007669"/>
    <property type="project" value="InterPro"/>
</dbReference>
<dbReference type="EMBL" id="AP021858">
    <property type="protein sequence ID" value="BBO22530.1"/>
    <property type="molecule type" value="Genomic_DNA"/>
</dbReference>
<organism evidence="9 10">
    <name type="scientific">Candidatus Nitrosymbiomonas proteolyticus</name>
    <dbReference type="NCBI Taxonomy" id="2608984"/>
    <lineage>
        <taxon>Bacteria</taxon>
        <taxon>Bacillati</taxon>
        <taxon>Armatimonadota</taxon>
        <taxon>Armatimonadota incertae sedis</taxon>
        <taxon>Candidatus Nitrosymbiomonas</taxon>
    </lineage>
</organism>
<dbReference type="PANTHER" id="PTHR19278:SF9">
    <property type="entry name" value="URIDINE 5'-MONOPHOSPHATE SYNTHASE"/>
    <property type="match status" value="1"/>
</dbReference>
<comment type="similarity">
    <text evidence="7">Belongs to the purine/pyrimidine phosphoribosyltransferase family. PyrE subfamily.</text>
</comment>
<dbReference type="GO" id="GO:0004588">
    <property type="term" value="F:orotate phosphoribosyltransferase activity"/>
    <property type="evidence" value="ECO:0007669"/>
    <property type="project" value="UniProtKB-UniRule"/>
</dbReference>
<evidence type="ECO:0000256" key="7">
    <source>
        <dbReference type="HAMAP-Rule" id="MF_01208"/>
    </source>
</evidence>
<protein>
    <recommendedName>
        <fullName evidence="2 7">Orotate phosphoribosyltransferase</fullName>
        <shortName evidence="7">OPRT</shortName>
        <shortName evidence="7">OPRTase</shortName>
        <ecNumber evidence="2 7">2.4.2.10</ecNumber>
    </recommendedName>
</protein>
<dbReference type="NCBIfam" id="TIGR01367">
    <property type="entry name" value="pyrE_Therm"/>
    <property type="match status" value="1"/>
</dbReference>
<dbReference type="InterPro" id="IPR006273">
    <property type="entry name" value="Orotate_PRibTrfase_bac"/>
</dbReference>
<dbReference type="Gene3D" id="3.40.50.2020">
    <property type="match status" value="1"/>
</dbReference>
<name>A0A809R4L5_9BACT</name>
<proteinExistence type="inferred from homology"/>
<keyword evidence="5 7" id="KW-0460">Magnesium</keyword>
<evidence type="ECO:0000313" key="9">
    <source>
        <dbReference type="EMBL" id="BBO22530.1"/>
    </source>
</evidence>
<evidence type="ECO:0000259" key="8">
    <source>
        <dbReference type="Pfam" id="PF00156"/>
    </source>
</evidence>
<evidence type="ECO:0000256" key="2">
    <source>
        <dbReference type="ARBA" id="ARBA00011971"/>
    </source>
</evidence>
<evidence type="ECO:0000256" key="4">
    <source>
        <dbReference type="ARBA" id="ARBA00022679"/>
    </source>
</evidence>
<comment type="subunit">
    <text evidence="7">Homodimer.</text>
</comment>
<dbReference type="PANTHER" id="PTHR19278">
    <property type="entry name" value="OROTATE PHOSPHORIBOSYLTRANSFERASE"/>
    <property type="match status" value="1"/>
</dbReference>
<comment type="pathway">
    <text evidence="1 7">Pyrimidine metabolism; UMP biosynthesis via de novo pathway; UMP from orotate: step 1/2.</text>
</comment>
<feature type="binding site" evidence="7">
    <location>
        <position position="146"/>
    </location>
    <ligand>
        <name>orotate</name>
        <dbReference type="ChEBI" id="CHEBI:30839"/>
    </ligand>
</feature>
<keyword evidence="4 7" id="KW-0808">Transferase</keyword>
<evidence type="ECO:0000256" key="6">
    <source>
        <dbReference type="ARBA" id="ARBA00022975"/>
    </source>
</evidence>
<evidence type="ECO:0000313" key="10">
    <source>
        <dbReference type="Proteomes" id="UP000662873"/>
    </source>
</evidence>
<dbReference type="SUPFAM" id="SSF53271">
    <property type="entry name" value="PRTase-like"/>
    <property type="match status" value="1"/>
</dbReference>
<dbReference type="UniPathway" id="UPA00070">
    <property type="reaction ID" value="UER00119"/>
</dbReference>
<evidence type="ECO:0000256" key="1">
    <source>
        <dbReference type="ARBA" id="ARBA00004889"/>
    </source>
</evidence>
<keyword evidence="6 7" id="KW-0665">Pyrimidine biosynthesis</keyword>
<feature type="domain" description="Phosphoribosyltransferase" evidence="8">
    <location>
        <begin position="43"/>
        <end position="150"/>
    </location>
</feature>
<sequence>MSSVDLAKLLDDSGAVLKGHFILTSGRHSDTYFEKFRVLENPAVLSALCAEIARHFGPFKVDRVAGPTTGGILIAYEVGRQMDLPALYVESEDGRKTLRRGASVERGSRVLVVDDVLTTGVSVREVCEVLGEYGAEVAGVGVLIDRSEGEIDLGVPLFAAHRVRATSYAPDEVPDWLAEIPAVKPGTRK</sequence>
<dbReference type="Proteomes" id="UP000662873">
    <property type="component" value="Chromosome"/>
</dbReference>
<evidence type="ECO:0000256" key="3">
    <source>
        <dbReference type="ARBA" id="ARBA00022676"/>
    </source>
</evidence>
<comment type="cofactor">
    <cofactor evidence="7">
        <name>Mg(2+)</name>
        <dbReference type="ChEBI" id="CHEBI:18420"/>
    </cofactor>
</comment>
<comment type="function">
    <text evidence="7">Catalyzes the transfer of a ribosyl phosphate group from 5-phosphoribose 1-diphosphate to orotate, leading to the formation of orotidine monophosphate (OMP).</text>
</comment>
<dbReference type="KEGG" id="npy:NPRO_01250"/>
<dbReference type="EC" id="2.4.2.10" evidence="2 7"/>
<feature type="binding site" evidence="7">
    <location>
        <position position="118"/>
    </location>
    <ligand>
        <name>orotate</name>
        <dbReference type="ChEBI" id="CHEBI:30839"/>
    </ligand>
</feature>
<accession>A0A809R4L5</accession>
<evidence type="ECO:0000256" key="5">
    <source>
        <dbReference type="ARBA" id="ARBA00022842"/>
    </source>
</evidence>
<gene>
    <name evidence="7" type="primary">pyrE</name>
    <name evidence="9" type="ORF">NPRO_01250</name>
</gene>
<dbReference type="GO" id="GO:0000287">
    <property type="term" value="F:magnesium ion binding"/>
    <property type="evidence" value="ECO:0007669"/>
    <property type="project" value="UniProtKB-UniRule"/>
</dbReference>
<comment type="catalytic activity">
    <reaction evidence="7">
        <text>orotidine 5'-phosphate + diphosphate = orotate + 5-phospho-alpha-D-ribose 1-diphosphate</text>
        <dbReference type="Rhea" id="RHEA:10380"/>
        <dbReference type="ChEBI" id="CHEBI:30839"/>
        <dbReference type="ChEBI" id="CHEBI:33019"/>
        <dbReference type="ChEBI" id="CHEBI:57538"/>
        <dbReference type="ChEBI" id="CHEBI:58017"/>
        <dbReference type="EC" id="2.4.2.10"/>
    </reaction>
</comment>
<dbReference type="InterPro" id="IPR029057">
    <property type="entry name" value="PRTase-like"/>
</dbReference>
<feature type="binding site" description="in other chain" evidence="7">
    <location>
        <begin position="114"/>
        <end position="122"/>
    </location>
    <ligand>
        <name>5-phospho-alpha-D-ribose 1-diphosphate</name>
        <dbReference type="ChEBI" id="CHEBI:58017"/>
        <note>ligand shared between dimeric partners</note>
    </ligand>
</feature>
<dbReference type="InterPro" id="IPR000836">
    <property type="entry name" value="PRTase_dom"/>
</dbReference>
<keyword evidence="3 7" id="KW-0328">Glycosyltransferase</keyword>
<dbReference type="InterPro" id="IPR023031">
    <property type="entry name" value="OPRT"/>
</dbReference>
<dbReference type="CDD" id="cd06223">
    <property type="entry name" value="PRTases_typeI"/>
    <property type="match status" value="1"/>
</dbReference>
<dbReference type="Pfam" id="PF00156">
    <property type="entry name" value="Pribosyltran"/>
    <property type="match status" value="1"/>
</dbReference>